<feature type="transmembrane region" description="Helical" evidence="8">
    <location>
        <begin position="258"/>
        <end position="277"/>
    </location>
</feature>
<evidence type="ECO:0000256" key="8">
    <source>
        <dbReference type="SAM" id="Phobius"/>
    </source>
</evidence>
<keyword evidence="3" id="KW-0813">Transport</keyword>
<keyword evidence="5 8" id="KW-0812">Transmembrane</keyword>
<feature type="transmembrane region" description="Helical" evidence="8">
    <location>
        <begin position="143"/>
        <end position="163"/>
    </location>
</feature>
<comment type="caution">
    <text evidence="9">The sequence shown here is derived from an EMBL/GenBank/DDBJ whole genome shotgun (WGS) entry which is preliminary data.</text>
</comment>
<comment type="similarity">
    <text evidence="2">Belongs to the BCCT transporter (TC 2.A.15) family.</text>
</comment>
<feature type="transmembrane region" description="Helical" evidence="8">
    <location>
        <begin position="51"/>
        <end position="72"/>
    </location>
</feature>
<feature type="transmembrane region" description="Helical" evidence="8">
    <location>
        <begin position="12"/>
        <end position="31"/>
    </location>
</feature>
<dbReference type="RefSeq" id="WP_070126414.1">
    <property type="nucleotide sequence ID" value="NZ_MDHN01000037.1"/>
</dbReference>
<dbReference type="EMBL" id="MDHN01000037">
    <property type="protein sequence ID" value="OFC69615.1"/>
    <property type="molecule type" value="Genomic_DNA"/>
</dbReference>
<reference evidence="9 10" key="1">
    <citation type="submission" date="2016-08" db="EMBL/GenBank/DDBJ databases">
        <authorList>
            <person name="Seilhamer J.J."/>
        </authorList>
    </citation>
    <scope>NUCLEOTIDE SEQUENCE [LARGE SCALE GENOMIC DNA]</scope>
    <source>
        <strain evidence="9 10">KCTC 42603</strain>
    </source>
</reference>
<feature type="transmembrane region" description="Helical" evidence="8">
    <location>
        <begin position="474"/>
        <end position="496"/>
    </location>
</feature>
<dbReference type="GO" id="GO:0022857">
    <property type="term" value="F:transmembrane transporter activity"/>
    <property type="evidence" value="ECO:0007669"/>
    <property type="project" value="InterPro"/>
</dbReference>
<evidence type="ECO:0000256" key="3">
    <source>
        <dbReference type="ARBA" id="ARBA00022448"/>
    </source>
</evidence>
<proteinExistence type="inferred from homology"/>
<keyword evidence="7 8" id="KW-0472">Membrane</keyword>
<comment type="subcellular location">
    <subcellularLocation>
        <location evidence="1">Cell membrane</location>
        <topology evidence="1">Multi-pass membrane protein</topology>
    </subcellularLocation>
</comment>
<dbReference type="OrthoDB" id="9775735at2"/>
<protein>
    <submittedName>
        <fullName evidence="9">Choline transporter</fullName>
    </submittedName>
</protein>
<dbReference type="AlphaFoldDB" id="A0A1E7Z7V9"/>
<sequence>MKGKANSSTILLPVFLPAVAIILLLVIGTISNPDLAGEAFDATLAWITKTFGWFYMLSVAIFLVFIVAVASSSWGNIKLGPDHAEPQYSFPEWFAMLFSAGYGVALLYFGVAEPVLHYSSPPAGAAETVDAARQAMQIAFFHWGFHIWAIYGLVGLVLAYFAFRHGLPLSIRSALYPLIGDKIYGPIGHAVDVFAILGTLFGIATTLGLSVTQINAGLHYLSDDIPIDIMVQVGTIAIVTVAATVSVIAGMDKGVKRLSILNMILAVALMTTVFIFGETVHILEAFLQNTGSYLSGIVERTFNIQAYSRSDWIGNWTLFIFGWTIAWAPFVGMFIAKISRGRTIRQFVFGVMLVPTMFTFLWFSVFGDTALNAIMNEGVNTLITDVQDNEAIALFKLYDLLPGSSIMSGLTVLLIITFFVTSSDSGSLVIDSLASGGKEESPVWQRIFWAFLEGTVAAVLLLAGGLSALQTMTITSALPFAVIMLMAAAGLWRALIIEGYRNNSLQANTLNRNRGRSTNLKGRLAAMVDYPTRKEVHEFIETTVIEAMNEMQSELKHKEWDANVEFDSEMGRAIFTVERHEHMDFIYDIRMTEHLVPGFSYAELRHEDDESEKYFRAEVFLRRGGQAYDIYGYDKQSIAKDILDQFENYLHFLDTSPGELPWEMDAHDEMLNKPES</sequence>
<keyword evidence="10" id="KW-1185">Reference proteome</keyword>
<gene>
    <name evidence="9" type="ORF">BFC18_16180</name>
</gene>
<dbReference type="GO" id="GO:0005886">
    <property type="term" value="C:plasma membrane"/>
    <property type="evidence" value="ECO:0007669"/>
    <property type="project" value="UniProtKB-SubCell"/>
</dbReference>
<evidence type="ECO:0000256" key="6">
    <source>
        <dbReference type="ARBA" id="ARBA00022989"/>
    </source>
</evidence>
<feature type="transmembrane region" description="Helical" evidence="8">
    <location>
        <begin position="229"/>
        <end position="251"/>
    </location>
</feature>
<feature type="transmembrane region" description="Helical" evidence="8">
    <location>
        <begin position="93"/>
        <end position="111"/>
    </location>
</feature>
<dbReference type="NCBIfam" id="TIGR00842">
    <property type="entry name" value="bcct"/>
    <property type="match status" value="1"/>
</dbReference>
<feature type="transmembrane region" description="Helical" evidence="8">
    <location>
        <begin position="400"/>
        <end position="420"/>
    </location>
</feature>
<evidence type="ECO:0000313" key="10">
    <source>
        <dbReference type="Proteomes" id="UP000175691"/>
    </source>
</evidence>
<accession>A0A1E7Z7V9</accession>
<evidence type="ECO:0000256" key="7">
    <source>
        <dbReference type="ARBA" id="ARBA00023136"/>
    </source>
</evidence>
<evidence type="ECO:0000256" key="5">
    <source>
        <dbReference type="ARBA" id="ARBA00022692"/>
    </source>
</evidence>
<dbReference type="PANTHER" id="PTHR30047">
    <property type="entry name" value="HIGH-AFFINITY CHOLINE TRANSPORT PROTEIN-RELATED"/>
    <property type="match status" value="1"/>
</dbReference>
<dbReference type="InterPro" id="IPR000060">
    <property type="entry name" value="BCCT_transptr"/>
</dbReference>
<dbReference type="STRING" id="1656094.BFC18_16180"/>
<name>A0A1E7Z7V9_9ALTE</name>
<dbReference type="Pfam" id="PF02028">
    <property type="entry name" value="BCCT"/>
    <property type="match status" value="1"/>
</dbReference>
<dbReference type="PANTHER" id="PTHR30047:SF7">
    <property type="entry name" value="HIGH-AFFINITY CHOLINE TRANSPORT PROTEIN"/>
    <property type="match status" value="1"/>
</dbReference>
<keyword evidence="6 8" id="KW-1133">Transmembrane helix</keyword>
<evidence type="ECO:0000256" key="2">
    <source>
        <dbReference type="ARBA" id="ARBA00005658"/>
    </source>
</evidence>
<organism evidence="9 10">
    <name type="scientific">Alteromonas confluentis</name>
    <dbReference type="NCBI Taxonomy" id="1656094"/>
    <lineage>
        <taxon>Bacteria</taxon>
        <taxon>Pseudomonadati</taxon>
        <taxon>Pseudomonadota</taxon>
        <taxon>Gammaproteobacteria</taxon>
        <taxon>Alteromonadales</taxon>
        <taxon>Alteromonadaceae</taxon>
        <taxon>Alteromonas/Salinimonas group</taxon>
        <taxon>Alteromonas</taxon>
    </lineage>
</organism>
<feature type="transmembrane region" description="Helical" evidence="8">
    <location>
        <begin position="183"/>
        <end position="209"/>
    </location>
</feature>
<feature type="transmembrane region" description="Helical" evidence="8">
    <location>
        <begin position="447"/>
        <end position="468"/>
    </location>
</feature>
<feature type="transmembrane region" description="Helical" evidence="8">
    <location>
        <begin position="347"/>
        <end position="366"/>
    </location>
</feature>
<evidence type="ECO:0000256" key="1">
    <source>
        <dbReference type="ARBA" id="ARBA00004651"/>
    </source>
</evidence>
<feature type="transmembrane region" description="Helical" evidence="8">
    <location>
        <begin position="316"/>
        <end position="335"/>
    </location>
</feature>
<evidence type="ECO:0000256" key="4">
    <source>
        <dbReference type="ARBA" id="ARBA00022475"/>
    </source>
</evidence>
<evidence type="ECO:0000313" key="9">
    <source>
        <dbReference type="EMBL" id="OFC69615.1"/>
    </source>
</evidence>
<dbReference type="Proteomes" id="UP000175691">
    <property type="component" value="Unassembled WGS sequence"/>
</dbReference>
<keyword evidence="4" id="KW-1003">Cell membrane</keyword>